<reference evidence="3 4" key="1">
    <citation type="submission" date="2011-12" db="EMBL/GenBank/DDBJ databases">
        <title>Complete sequence of Mycobacterium rhodesiae NBB3.</title>
        <authorList>
            <consortium name="US DOE Joint Genome Institute"/>
            <person name="Lucas S."/>
            <person name="Han J."/>
            <person name="Lapidus A."/>
            <person name="Cheng J.-F."/>
            <person name="Goodwin L."/>
            <person name="Pitluck S."/>
            <person name="Peters L."/>
            <person name="Mikhailova N."/>
            <person name="Gu W."/>
            <person name="Detter J.C."/>
            <person name="Han C."/>
            <person name="Tapia R."/>
            <person name="Land M."/>
            <person name="Hauser L."/>
            <person name="Kyrpides N."/>
            <person name="Ivanova N."/>
            <person name="Pagani I."/>
            <person name="Mattes T."/>
            <person name="Holmes A."/>
            <person name="Rutledge P."/>
            <person name="Paulsen I."/>
            <person name="Coleman N."/>
            <person name="Woyke T."/>
        </authorList>
    </citation>
    <scope>NUCLEOTIDE SEQUENCE [LARGE SCALE GENOMIC DNA]</scope>
    <source>
        <strain evidence="3 4">NBB3</strain>
    </source>
</reference>
<dbReference type="SUPFAM" id="SSF47413">
    <property type="entry name" value="lambda repressor-like DNA-binding domains"/>
    <property type="match status" value="1"/>
</dbReference>
<dbReference type="CDD" id="cd00093">
    <property type="entry name" value="HTH_XRE"/>
    <property type="match status" value="1"/>
</dbReference>
<dbReference type="InterPro" id="IPR001387">
    <property type="entry name" value="Cro/C1-type_HTH"/>
</dbReference>
<dbReference type="SMART" id="SM00240">
    <property type="entry name" value="FHA"/>
    <property type="match status" value="1"/>
</dbReference>
<name>G8RWD5_MYCRN</name>
<dbReference type="Gene3D" id="2.60.200.20">
    <property type="match status" value="1"/>
</dbReference>
<proteinExistence type="predicted"/>
<dbReference type="KEGG" id="mrh:MycrhN_2479"/>
<dbReference type="SUPFAM" id="SSF49879">
    <property type="entry name" value="SMAD/FHA domain"/>
    <property type="match status" value="1"/>
</dbReference>
<dbReference type="Pfam" id="PF00498">
    <property type="entry name" value="FHA"/>
    <property type="match status" value="1"/>
</dbReference>
<dbReference type="OrthoDB" id="3214282at2"/>
<evidence type="ECO:0000313" key="4">
    <source>
        <dbReference type="Proteomes" id="UP000005442"/>
    </source>
</evidence>
<keyword evidence="1" id="KW-0597">Phosphoprotein</keyword>
<evidence type="ECO:0000256" key="1">
    <source>
        <dbReference type="ARBA" id="ARBA00022553"/>
    </source>
</evidence>
<dbReference type="EMBL" id="CP003169">
    <property type="protein sequence ID" value="AEV73067.1"/>
    <property type="molecule type" value="Genomic_DNA"/>
</dbReference>
<organism evidence="3 4">
    <name type="scientific">Mycolicibacterium rhodesiae (strain NBB3)</name>
    <name type="common">Mycobacterium rhodesiae</name>
    <dbReference type="NCBI Taxonomy" id="710685"/>
    <lineage>
        <taxon>Bacteria</taxon>
        <taxon>Bacillati</taxon>
        <taxon>Actinomycetota</taxon>
        <taxon>Actinomycetes</taxon>
        <taxon>Mycobacteriales</taxon>
        <taxon>Mycobacteriaceae</taxon>
        <taxon>Mycolicibacterium</taxon>
    </lineage>
</organism>
<sequence>MPPSRSPHGESGLPILIVRFGGAEEVLRPDDGPVFIGRELPAQIRISDTRISRTHARIESAGTQWTVVDEASTNGVFLEGERVSTVPVIDGMTLHLGHPAGIEVKFSFIDPDAGTIFATQVMPSRAHDIDGAMTADEATARVDVQAGLDIARAGAAVTARREELGVSQRRLSDESVIGLVDLEDFERGRSWPDESTREKVEQALRWPPGTITRVAAGDEVPEDDDTETLSDSVQLEVMLDYADIALDGLVARIASLPAVSDPDFAPQAAQQLAQLRRLQATTADAARNAPALEIMLALSEVRRTYSDLMLRAAAAPAATLGQRLYAARHRAQLSAQEVAVAAGVDVDAVTAVEAERAVPDEVSAALGSVAAALTDR</sequence>
<accession>G8RWD5</accession>
<dbReference type="GO" id="GO:0003677">
    <property type="term" value="F:DNA binding"/>
    <property type="evidence" value="ECO:0007669"/>
    <property type="project" value="InterPro"/>
</dbReference>
<gene>
    <name evidence="3" type="ordered locus">MycrhN_2479</name>
</gene>
<dbReference type="InterPro" id="IPR000253">
    <property type="entry name" value="FHA_dom"/>
</dbReference>
<dbReference type="eggNOG" id="COG1716">
    <property type="taxonomic scope" value="Bacteria"/>
</dbReference>
<evidence type="ECO:0000259" key="2">
    <source>
        <dbReference type="PROSITE" id="PS50006"/>
    </source>
</evidence>
<dbReference type="Gene3D" id="1.10.260.40">
    <property type="entry name" value="lambda repressor-like DNA-binding domains"/>
    <property type="match status" value="1"/>
</dbReference>
<keyword evidence="4" id="KW-1185">Reference proteome</keyword>
<dbReference type="InterPro" id="IPR010982">
    <property type="entry name" value="Lambda_DNA-bd_dom_sf"/>
</dbReference>
<dbReference type="InterPro" id="IPR008984">
    <property type="entry name" value="SMAD_FHA_dom_sf"/>
</dbReference>
<dbReference type="HOGENOM" id="CLU_064274_0_0_11"/>
<dbReference type="PATRIC" id="fig|710685.3.peg.2477"/>
<dbReference type="PROSITE" id="PS50006">
    <property type="entry name" value="FHA_DOMAIN"/>
    <property type="match status" value="1"/>
</dbReference>
<dbReference type="RefSeq" id="WP_014210879.1">
    <property type="nucleotide sequence ID" value="NC_016604.1"/>
</dbReference>
<dbReference type="Proteomes" id="UP000005442">
    <property type="component" value="Chromosome"/>
</dbReference>
<evidence type="ECO:0000313" key="3">
    <source>
        <dbReference type="EMBL" id="AEV73067.1"/>
    </source>
</evidence>
<protein>
    <submittedName>
        <fullName evidence="3">FHA domain-containing protein</fullName>
    </submittedName>
</protein>
<dbReference type="AlphaFoldDB" id="G8RWD5"/>
<dbReference type="STRING" id="710685.MycrhN_2479"/>
<feature type="domain" description="FHA" evidence="2">
    <location>
        <begin position="34"/>
        <end position="83"/>
    </location>
</feature>